<dbReference type="PANTHER" id="PTHR48053:SF109">
    <property type="entry name" value="PROTEIN KINASE DOMAIN-CONTAINING PROTEIN"/>
    <property type="match status" value="1"/>
</dbReference>
<dbReference type="Gene3D" id="3.80.10.10">
    <property type="entry name" value="Ribonuclease Inhibitor"/>
    <property type="match status" value="2"/>
</dbReference>
<dbReference type="AlphaFoldDB" id="A0A507DX31"/>
<protein>
    <submittedName>
        <fullName evidence="7">Uncharacterized protein</fullName>
    </submittedName>
</protein>
<evidence type="ECO:0000256" key="4">
    <source>
        <dbReference type="ARBA" id="ARBA00022737"/>
    </source>
</evidence>
<dbReference type="GO" id="GO:0005524">
    <property type="term" value="F:ATP binding"/>
    <property type="evidence" value="ECO:0007669"/>
    <property type="project" value="UniProtKB-KW"/>
</dbReference>
<dbReference type="Proteomes" id="UP000320333">
    <property type="component" value="Unassembled WGS sequence"/>
</dbReference>
<accession>A0A507DX31</accession>
<evidence type="ECO:0000256" key="6">
    <source>
        <dbReference type="ARBA" id="ARBA00022840"/>
    </source>
</evidence>
<dbReference type="PANTHER" id="PTHR48053">
    <property type="entry name" value="LEUCINE RICH REPEAT FAMILY PROTEIN, EXPRESSED"/>
    <property type="match status" value="1"/>
</dbReference>
<evidence type="ECO:0000256" key="1">
    <source>
        <dbReference type="ARBA" id="ARBA00004167"/>
    </source>
</evidence>
<dbReference type="Pfam" id="PF00560">
    <property type="entry name" value="LRR_1"/>
    <property type="match status" value="3"/>
</dbReference>
<comment type="caution">
    <text evidence="7">The sequence shown here is derived from an EMBL/GenBank/DDBJ whole genome shotgun (WGS) entry which is preliminary data.</text>
</comment>
<gene>
    <name evidence="7" type="ORF">CcCBS67573_g09371</name>
</gene>
<keyword evidence="2" id="KW-0433">Leucine-rich repeat</keyword>
<evidence type="ECO:0000313" key="8">
    <source>
        <dbReference type="Proteomes" id="UP000320333"/>
    </source>
</evidence>
<dbReference type="PRINTS" id="PR00019">
    <property type="entry name" value="LEURICHRPT"/>
</dbReference>
<dbReference type="GO" id="GO:0016020">
    <property type="term" value="C:membrane"/>
    <property type="evidence" value="ECO:0007669"/>
    <property type="project" value="UniProtKB-SubCell"/>
</dbReference>
<dbReference type="SUPFAM" id="SSF52058">
    <property type="entry name" value="L domain-like"/>
    <property type="match status" value="1"/>
</dbReference>
<evidence type="ECO:0000256" key="5">
    <source>
        <dbReference type="ARBA" id="ARBA00022741"/>
    </source>
</evidence>
<keyword evidence="6" id="KW-0067">ATP-binding</keyword>
<keyword evidence="3" id="KW-0732">Signal</keyword>
<keyword evidence="5" id="KW-0547">Nucleotide-binding</keyword>
<evidence type="ECO:0000256" key="3">
    <source>
        <dbReference type="ARBA" id="ARBA00022729"/>
    </source>
</evidence>
<dbReference type="InterPro" id="IPR001611">
    <property type="entry name" value="Leu-rich_rpt"/>
</dbReference>
<reference evidence="7 8" key="1">
    <citation type="journal article" date="2019" name="Sci. Rep.">
        <title>Comparative genomics of chytrid fungi reveal insights into the obligate biotrophic and pathogenic lifestyle of Synchytrium endobioticum.</title>
        <authorList>
            <person name="van de Vossenberg B.T.L.H."/>
            <person name="Warris S."/>
            <person name="Nguyen H.D.T."/>
            <person name="van Gent-Pelzer M.P.E."/>
            <person name="Joly D.L."/>
            <person name="van de Geest H.C."/>
            <person name="Bonants P.J.M."/>
            <person name="Smith D.S."/>
            <person name="Levesque C.A."/>
            <person name="van der Lee T.A.J."/>
        </authorList>
    </citation>
    <scope>NUCLEOTIDE SEQUENCE [LARGE SCALE GENOMIC DNA]</scope>
    <source>
        <strain evidence="7 8">CBS 675.73</strain>
    </source>
</reference>
<dbReference type="OrthoDB" id="676979at2759"/>
<keyword evidence="4" id="KW-0677">Repeat</keyword>
<keyword evidence="8" id="KW-1185">Reference proteome</keyword>
<evidence type="ECO:0000313" key="7">
    <source>
        <dbReference type="EMBL" id="TPX56284.1"/>
    </source>
</evidence>
<dbReference type="InterPro" id="IPR032675">
    <property type="entry name" value="LRR_dom_sf"/>
</dbReference>
<dbReference type="InterPro" id="IPR003591">
    <property type="entry name" value="Leu-rich_rpt_typical-subtyp"/>
</dbReference>
<name>A0A507DX31_9FUNG</name>
<proteinExistence type="predicted"/>
<organism evidence="7 8">
    <name type="scientific">Chytriomyces confervae</name>
    <dbReference type="NCBI Taxonomy" id="246404"/>
    <lineage>
        <taxon>Eukaryota</taxon>
        <taxon>Fungi</taxon>
        <taxon>Fungi incertae sedis</taxon>
        <taxon>Chytridiomycota</taxon>
        <taxon>Chytridiomycota incertae sedis</taxon>
        <taxon>Chytridiomycetes</taxon>
        <taxon>Chytridiales</taxon>
        <taxon>Chytriomycetaceae</taxon>
        <taxon>Chytriomyces</taxon>
    </lineage>
</organism>
<dbReference type="InterPro" id="IPR051716">
    <property type="entry name" value="Plant_RL_S/T_kinase"/>
</dbReference>
<sequence length="529" mass="57974">MTGAIPREFGNLVNLKNLNLSHPLLDGMIPDSFANLEVLDISSAMLTGAIPGSLGHLINLVELRLEQNHLSGKLPDIFGGMTKLHVLNATTSYMEKFRTLCYALLLLDLGHNSFCGKIPNSVKCLQRLLKLDLSHNQLSGEIPVGVAMLPALMDLSLNNNNLVGPLHRGIGALRRLINLDVSHNQLTGTVPKRVLKLRSNTRKLDHNQILGLLRVWMRGINSQEIAAVDQGVPDRAARMPQGPRPGLNPLAPEFVPASARGHNQVAAACRLIEQASIKVAMLPKLKPVAIAEKKKPQCNDTEKSKIDAVDLTVKSLRARLSQGLNVYASQFYPSQQPPFFFRKPATPFAQENAEAASDPFNIQLTNLNVCRILDQRTKWRNPTAAWKNALTNAYGMSTRAALLPLLSTCLGSEGSLLDNQRDQNTENTATAHPVNILGTRFHMVLAKVLCQLVASRFATLGVVSIFAGAVITRFIVEANLNVASIVLAVVKYRRPAATHRKQLGVPIQLMASRYCCVHRSPNDMFTRAL</sequence>
<dbReference type="EMBL" id="QEAP01000809">
    <property type="protein sequence ID" value="TPX56284.1"/>
    <property type="molecule type" value="Genomic_DNA"/>
</dbReference>
<evidence type="ECO:0000256" key="2">
    <source>
        <dbReference type="ARBA" id="ARBA00022614"/>
    </source>
</evidence>
<comment type="subcellular location">
    <subcellularLocation>
        <location evidence="1">Membrane</location>
        <topology evidence="1">Single-pass membrane protein</topology>
    </subcellularLocation>
</comment>
<dbReference type="SMART" id="SM00369">
    <property type="entry name" value="LRR_TYP"/>
    <property type="match status" value="4"/>
</dbReference>